<comment type="caution">
    <text evidence="4">The sequence shown here is derived from an EMBL/GenBank/DDBJ whole genome shotgun (WGS) entry which is preliminary data.</text>
</comment>
<dbReference type="Pfam" id="PF16566">
    <property type="entry name" value="CREPT"/>
    <property type="match status" value="1"/>
</dbReference>
<feature type="compositionally biased region" description="Polar residues" evidence="2">
    <location>
        <begin position="378"/>
        <end position="392"/>
    </location>
</feature>
<dbReference type="PANTHER" id="PTHR12460:SF0">
    <property type="entry name" value="CID DOMAIN-CONTAINING PROTEIN-RELATED"/>
    <property type="match status" value="1"/>
</dbReference>
<keyword evidence="5" id="KW-1185">Reference proteome</keyword>
<dbReference type="SMART" id="SM00582">
    <property type="entry name" value="RPR"/>
    <property type="match status" value="1"/>
</dbReference>
<proteinExistence type="predicted"/>
<dbReference type="GO" id="GO:0000993">
    <property type="term" value="F:RNA polymerase II complex binding"/>
    <property type="evidence" value="ECO:0007669"/>
    <property type="project" value="TreeGrafter"/>
</dbReference>
<sequence length="392" mass="43831">MSAFSEQAFKAKLKDLNNTQASIQTISLWAGHHRKQYARIVAIWMEELREAREAGRKLTLLYFANDVVQNMRKKALEFLAEFQTVLLEAFINASKQARVEGEEKVVKSLGRLAQVWRDRTIFEEAFILKLEQILVEQPAAIISTPKPAAMGKPAAYTATVPVTMAISHTPPPPEPQPDSKRIKIDVADFQAYTKANQDKQVGKGKLEPTSDDEDYEEIAPYVNGTNSSESPKLETLLRLVQKLQSAPSANGTIRSKIAELPGVITDPAAIDRISDPTEIERLVKVAREGLQVVMEYNKELNQELLDRQAVAAELARQLAFHRKIIDEKEHLREELAQQISERRAFRDKLAIHTDSLPDLNRAGGLTNSFSDGQGRATAASNKVTSLKHSLFK</sequence>
<evidence type="ECO:0000256" key="1">
    <source>
        <dbReference type="SAM" id="Coils"/>
    </source>
</evidence>
<reference evidence="5" key="1">
    <citation type="submission" date="2017-01" db="EMBL/GenBank/DDBJ databases">
        <title>Comparative genomics of anhydrobiosis in the tardigrade Hypsibius dujardini.</title>
        <authorList>
            <person name="Yoshida Y."/>
            <person name="Koutsovoulos G."/>
            <person name="Laetsch D."/>
            <person name="Stevens L."/>
            <person name="Kumar S."/>
            <person name="Horikawa D."/>
            <person name="Ishino K."/>
            <person name="Komine S."/>
            <person name="Tomita M."/>
            <person name="Blaxter M."/>
            <person name="Arakawa K."/>
        </authorList>
    </citation>
    <scope>NUCLEOTIDE SEQUENCE [LARGE SCALE GENOMIC DNA]</scope>
    <source>
        <strain evidence="5">Z151</strain>
    </source>
</reference>
<protein>
    <submittedName>
        <fullName evidence="4">Regulation of nuclear pre-mRNA domain-containing protein 1B</fullName>
    </submittedName>
</protein>
<evidence type="ECO:0000259" key="3">
    <source>
        <dbReference type="PROSITE" id="PS51391"/>
    </source>
</evidence>
<dbReference type="InterPro" id="IPR008942">
    <property type="entry name" value="ENTH_VHS"/>
</dbReference>
<name>A0A1W0WZS7_HYPEX</name>
<dbReference type="Gene3D" id="6.10.250.2560">
    <property type="match status" value="1"/>
</dbReference>
<dbReference type="Pfam" id="PF04818">
    <property type="entry name" value="CID"/>
    <property type="match status" value="1"/>
</dbReference>
<dbReference type="PROSITE" id="PS51391">
    <property type="entry name" value="CID"/>
    <property type="match status" value="1"/>
</dbReference>
<feature type="region of interest" description="Disordered" evidence="2">
    <location>
        <begin position="367"/>
        <end position="392"/>
    </location>
</feature>
<dbReference type="InterPro" id="IPR006569">
    <property type="entry name" value="CID_dom"/>
</dbReference>
<dbReference type="Proteomes" id="UP000192578">
    <property type="component" value="Unassembled WGS sequence"/>
</dbReference>
<feature type="coiled-coil region" evidence="1">
    <location>
        <begin position="297"/>
        <end position="348"/>
    </location>
</feature>
<dbReference type="OrthoDB" id="10069473at2759"/>
<dbReference type="AlphaFoldDB" id="A0A1W0WZS7"/>
<accession>A0A1W0WZS7</accession>
<evidence type="ECO:0000256" key="2">
    <source>
        <dbReference type="SAM" id="MobiDB-lite"/>
    </source>
</evidence>
<dbReference type="GO" id="GO:0031124">
    <property type="term" value="P:mRNA 3'-end processing"/>
    <property type="evidence" value="ECO:0007669"/>
    <property type="project" value="TreeGrafter"/>
</dbReference>
<organism evidence="4 5">
    <name type="scientific">Hypsibius exemplaris</name>
    <name type="common">Freshwater tardigrade</name>
    <dbReference type="NCBI Taxonomy" id="2072580"/>
    <lineage>
        <taxon>Eukaryota</taxon>
        <taxon>Metazoa</taxon>
        <taxon>Ecdysozoa</taxon>
        <taxon>Tardigrada</taxon>
        <taxon>Eutardigrada</taxon>
        <taxon>Parachela</taxon>
        <taxon>Hypsibioidea</taxon>
        <taxon>Hypsibiidae</taxon>
        <taxon>Hypsibius</taxon>
    </lineage>
</organism>
<dbReference type="InterPro" id="IPR032337">
    <property type="entry name" value="RPRD1A/B_C"/>
</dbReference>
<dbReference type="PANTHER" id="PTHR12460">
    <property type="entry name" value="CYCLIN-DEPENDENT KINASE INHIBITOR-RELATED PROTEIN"/>
    <property type="match status" value="1"/>
</dbReference>
<evidence type="ECO:0000313" key="5">
    <source>
        <dbReference type="Proteomes" id="UP000192578"/>
    </source>
</evidence>
<feature type="domain" description="CID" evidence="3">
    <location>
        <begin position="1"/>
        <end position="138"/>
    </location>
</feature>
<gene>
    <name evidence="4" type="ORF">BV898_05259</name>
</gene>
<dbReference type="Gene3D" id="1.25.40.90">
    <property type="match status" value="1"/>
</dbReference>
<evidence type="ECO:0000313" key="4">
    <source>
        <dbReference type="EMBL" id="OQV20675.1"/>
    </source>
</evidence>
<keyword evidence="1" id="KW-0175">Coiled coil</keyword>
<dbReference type="SUPFAM" id="SSF48464">
    <property type="entry name" value="ENTH/VHS domain"/>
    <property type="match status" value="1"/>
</dbReference>
<dbReference type="EMBL" id="MTYJ01000028">
    <property type="protein sequence ID" value="OQV20675.1"/>
    <property type="molecule type" value="Genomic_DNA"/>
</dbReference>